<protein>
    <submittedName>
        <fullName evidence="1">Uncharacterized protein</fullName>
    </submittedName>
</protein>
<accession>A0A1F5FGJ9</accession>
<dbReference type="EMBL" id="MFAM01000035">
    <property type="protein sequence ID" value="OGD78805.1"/>
    <property type="molecule type" value="Genomic_DNA"/>
</dbReference>
<name>A0A1F5FGJ9_9BACT</name>
<evidence type="ECO:0000313" key="1">
    <source>
        <dbReference type="EMBL" id="OGD78805.1"/>
    </source>
</evidence>
<organism evidence="1 2">
    <name type="scientific">Candidatus Collierbacteria bacterium RIFOXYB1_FULL_49_13</name>
    <dbReference type="NCBI Taxonomy" id="1817728"/>
    <lineage>
        <taxon>Bacteria</taxon>
        <taxon>Candidatus Collieribacteriota</taxon>
    </lineage>
</organism>
<dbReference type="Proteomes" id="UP000176682">
    <property type="component" value="Unassembled WGS sequence"/>
</dbReference>
<sequence length="144" mass="16516">MPTVASTFAIGLPVSPGQVILPVKFLVYDEINNTVLYEYHAGNNPDKFDTHNENIHKAESTSLWGKNFIFHIKNYRVFEMNFRAVSATQKSALETIFNYGHMILFYYIDPMNASAMAKCEWINGFEFVQRGTKYYGKVVLEEVA</sequence>
<evidence type="ECO:0000313" key="2">
    <source>
        <dbReference type="Proteomes" id="UP000176682"/>
    </source>
</evidence>
<comment type="caution">
    <text evidence="1">The sequence shown here is derived from an EMBL/GenBank/DDBJ whole genome shotgun (WGS) entry which is preliminary data.</text>
</comment>
<dbReference type="AlphaFoldDB" id="A0A1F5FGJ9"/>
<proteinExistence type="predicted"/>
<gene>
    <name evidence="1" type="ORF">A2368_01555</name>
</gene>
<reference evidence="1 2" key="1">
    <citation type="journal article" date="2016" name="Nat. Commun.">
        <title>Thousands of microbial genomes shed light on interconnected biogeochemical processes in an aquifer system.</title>
        <authorList>
            <person name="Anantharaman K."/>
            <person name="Brown C.T."/>
            <person name="Hug L.A."/>
            <person name="Sharon I."/>
            <person name="Castelle C.J."/>
            <person name="Probst A.J."/>
            <person name="Thomas B.C."/>
            <person name="Singh A."/>
            <person name="Wilkins M.J."/>
            <person name="Karaoz U."/>
            <person name="Brodie E.L."/>
            <person name="Williams K.H."/>
            <person name="Hubbard S.S."/>
            <person name="Banfield J.F."/>
        </authorList>
    </citation>
    <scope>NUCLEOTIDE SEQUENCE [LARGE SCALE GENOMIC DNA]</scope>
</reference>